<dbReference type="GO" id="GO:0005759">
    <property type="term" value="C:mitochondrial matrix"/>
    <property type="evidence" value="ECO:0007669"/>
    <property type="project" value="TreeGrafter"/>
</dbReference>
<dbReference type="PANTHER" id="PTHR21052">
    <property type="entry name" value="SPERMATOGENESIS ASSOCIATED 11-RELATED"/>
    <property type="match status" value="1"/>
</dbReference>
<dbReference type="SUPFAM" id="SSF51197">
    <property type="entry name" value="Clavaminate synthase-like"/>
    <property type="match status" value="1"/>
</dbReference>
<feature type="chain" id="PRO_5041312047" description="Fe2OG dioxygenase domain-containing protein" evidence="1">
    <location>
        <begin position="23"/>
        <end position="339"/>
    </location>
</feature>
<dbReference type="EMBL" id="CAUJNA010002890">
    <property type="protein sequence ID" value="CAJ1394593.1"/>
    <property type="molecule type" value="Genomic_DNA"/>
</dbReference>
<name>A0AA36IV83_9DINO</name>
<gene>
    <name evidence="2" type="ORF">EVOR1521_LOCUS19211</name>
</gene>
<dbReference type="Gene3D" id="2.60.120.590">
    <property type="entry name" value="Alpha-ketoglutarate-dependent dioxygenase AlkB-like"/>
    <property type="match status" value="1"/>
</dbReference>
<dbReference type="GO" id="GO:0006974">
    <property type="term" value="P:DNA damage response"/>
    <property type="evidence" value="ECO:0007669"/>
    <property type="project" value="InterPro"/>
</dbReference>
<feature type="signal peptide" evidence="1">
    <location>
        <begin position="1"/>
        <end position="22"/>
    </location>
</feature>
<dbReference type="AlphaFoldDB" id="A0AA36IV83"/>
<dbReference type="GO" id="GO:0006631">
    <property type="term" value="P:fatty acid metabolic process"/>
    <property type="evidence" value="ECO:0007669"/>
    <property type="project" value="TreeGrafter"/>
</dbReference>
<keyword evidence="3" id="KW-1185">Reference proteome</keyword>
<keyword evidence="1" id="KW-0732">Signal</keyword>
<protein>
    <recommendedName>
        <fullName evidence="4">Fe2OG dioxygenase domain-containing protein</fullName>
    </recommendedName>
</protein>
<evidence type="ECO:0000313" key="2">
    <source>
        <dbReference type="EMBL" id="CAJ1394593.1"/>
    </source>
</evidence>
<dbReference type="Proteomes" id="UP001178507">
    <property type="component" value="Unassembled WGS sequence"/>
</dbReference>
<dbReference type="PANTHER" id="PTHR21052:SF0">
    <property type="entry name" value="ALPHA-KETOGLUTARATE-DEPENDENT DIOXYGENASE ALKB HOMOLOG 7, MITOCHONDRIAL"/>
    <property type="match status" value="1"/>
</dbReference>
<comment type="caution">
    <text evidence="2">The sequence shown here is derived from an EMBL/GenBank/DDBJ whole genome shotgun (WGS) entry which is preliminary data.</text>
</comment>
<evidence type="ECO:0000256" key="1">
    <source>
        <dbReference type="SAM" id="SignalP"/>
    </source>
</evidence>
<dbReference type="InterPro" id="IPR037151">
    <property type="entry name" value="AlkB-like_sf"/>
</dbReference>
<sequence>MARRRAKVLAALAALFAAWASGRSFAAPAPDFQEMPGPGILYEVVGEYKLPKPVVLSPHKVPRLQADLGVNVTEVGEDAYMVMPQQGSNLRPFGEVEEMYLRDLRGNTISPEKNPGIRVEPNFVSEEEETEIMDELQELAARYGYNFAADEAASSWRMTGRDEGTNSATLAPWGWGQNFSRSELPEGLLRVVAKLEASSYPLGPLRDVTVNIRSSEDYQMVPHIDPLPDGPNSFVMSLWSSAVVTFSPVASLRREVERANDDGFYAQHSYTDDDIDCLVPRRAIYQFSGNARYLWTHAVRPSLPSGDGTFERWGTWDKVLRRQKDRAAIIFAFADPLEL</sequence>
<dbReference type="InterPro" id="IPR032870">
    <property type="entry name" value="ALKBH7-like"/>
</dbReference>
<evidence type="ECO:0008006" key="4">
    <source>
        <dbReference type="Google" id="ProtNLM"/>
    </source>
</evidence>
<evidence type="ECO:0000313" key="3">
    <source>
        <dbReference type="Proteomes" id="UP001178507"/>
    </source>
</evidence>
<proteinExistence type="predicted"/>
<reference evidence="2" key="1">
    <citation type="submission" date="2023-08" db="EMBL/GenBank/DDBJ databases">
        <authorList>
            <person name="Chen Y."/>
            <person name="Shah S."/>
            <person name="Dougan E. K."/>
            <person name="Thang M."/>
            <person name="Chan C."/>
        </authorList>
    </citation>
    <scope>NUCLEOTIDE SEQUENCE</scope>
</reference>
<organism evidence="2 3">
    <name type="scientific">Effrenium voratum</name>
    <dbReference type="NCBI Taxonomy" id="2562239"/>
    <lineage>
        <taxon>Eukaryota</taxon>
        <taxon>Sar</taxon>
        <taxon>Alveolata</taxon>
        <taxon>Dinophyceae</taxon>
        <taxon>Suessiales</taxon>
        <taxon>Symbiodiniaceae</taxon>
        <taxon>Effrenium</taxon>
    </lineage>
</organism>
<accession>A0AA36IV83</accession>